<organism evidence="1 2">
    <name type="scientific">Bauhinia variegata</name>
    <name type="common">Purple orchid tree</name>
    <name type="synonym">Phanera variegata</name>
    <dbReference type="NCBI Taxonomy" id="167791"/>
    <lineage>
        <taxon>Eukaryota</taxon>
        <taxon>Viridiplantae</taxon>
        <taxon>Streptophyta</taxon>
        <taxon>Embryophyta</taxon>
        <taxon>Tracheophyta</taxon>
        <taxon>Spermatophyta</taxon>
        <taxon>Magnoliopsida</taxon>
        <taxon>eudicotyledons</taxon>
        <taxon>Gunneridae</taxon>
        <taxon>Pentapetalae</taxon>
        <taxon>rosids</taxon>
        <taxon>fabids</taxon>
        <taxon>Fabales</taxon>
        <taxon>Fabaceae</taxon>
        <taxon>Cercidoideae</taxon>
        <taxon>Cercideae</taxon>
        <taxon>Bauhiniinae</taxon>
        <taxon>Bauhinia</taxon>
    </lineage>
</organism>
<reference evidence="1 2" key="1">
    <citation type="journal article" date="2022" name="DNA Res.">
        <title>Chromosomal-level genome assembly of the orchid tree Bauhinia variegata (Leguminosae; Cercidoideae) supports the allotetraploid origin hypothesis of Bauhinia.</title>
        <authorList>
            <person name="Zhong Y."/>
            <person name="Chen Y."/>
            <person name="Zheng D."/>
            <person name="Pang J."/>
            <person name="Liu Y."/>
            <person name="Luo S."/>
            <person name="Meng S."/>
            <person name="Qian L."/>
            <person name="Wei D."/>
            <person name="Dai S."/>
            <person name="Zhou R."/>
        </authorList>
    </citation>
    <scope>NUCLEOTIDE SEQUENCE [LARGE SCALE GENOMIC DNA]</scope>
    <source>
        <strain evidence="1">BV-YZ2020</strain>
    </source>
</reference>
<keyword evidence="2" id="KW-1185">Reference proteome</keyword>
<dbReference type="EMBL" id="CM039433">
    <property type="protein sequence ID" value="KAI4326981.1"/>
    <property type="molecule type" value="Genomic_DNA"/>
</dbReference>
<evidence type="ECO:0000313" key="2">
    <source>
        <dbReference type="Proteomes" id="UP000828941"/>
    </source>
</evidence>
<gene>
    <name evidence="1" type="ORF">L6164_019490</name>
</gene>
<evidence type="ECO:0000313" key="1">
    <source>
        <dbReference type="EMBL" id="KAI4326981.1"/>
    </source>
</evidence>
<protein>
    <submittedName>
        <fullName evidence="1">Uncharacterized protein</fullName>
    </submittedName>
</protein>
<sequence>MGVFSLTTTPTSSNSFFISRTHLPSTSSSSERRTIRTFRFNQKPNAFTVYASKEESPKLNSDDLMELKFGRLLGEDPKLTLAKIMGRKTNPDASYLDVEKSYYKNKGKFVKVEEVPFDGSKEGKSSSSLDNLGLVRPIKGAKFKSDNKPASEIRKTSQPSNKPVNNTKSSVPNIILRKPTVYNEDDDEEMSSRLRIKPNLSLKIRNGQVKEKFSDMTLLRKPEPSIAKEIDKNQESYGLVDNQVNIGDDLKMRKPDPKIGNLSLSELLDTAGSKTNSENEDQQFRDVRVIAPNDIQKGSKDTSELTGNASAAEKKFGPQYGLTESKQKNDTTGSEQDNQKNLELSRKPIDLRSDLSSVDSRYKLSVETALQGKPKRLDQSTKQTSKSDGEETVFNNPGSQVNTDSGNLANMSDIEINDEAAWARAEDLVKTGERVDVELVSCSTRGFVVSFGSLVGFLPYRNMPAKWKFLAFESWLRKKGLDPLNYRQNLGTITNYDAENRNFVPSSPQYMKIDSKDVEQISSDMKLEDLLSIYDQEKIKFLSSFIDQKIKVNVILADRKLRKLIFSVRPKEKEELIEKKRNLMAKLQVGDIVKCCIQKITYFGIFVEVEEVTALIHQTEVSWDATLDPASYFKIGQVVEAKVLQLDFALDRISLSLKEVMPDPLMESLESVVGDCESLDGRLEVAQTDTEWSEVESLIQELQQIDGIQSVSKGRFFLSPGLAPTFQVYMASIFENQYKLLARSGNRIQEVMVQTSLDKDKMKSAILTCTNKVE</sequence>
<accession>A0ACB9MTC1</accession>
<comment type="caution">
    <text evidence="1">The sequence shown here is derived from an EMBL/GenBank/DDBJ whole genome shotgun (WGS) entry which is preliminary data.</text>
</comment>
<dbReference type="Proteomes" id="UP000828941">
    <property type="component" value="Chromosome 8"/>
</dbReference>
<proteinExistence type="predicted"/>
<name>A0ACB9MTC1_BAUVA</name>